<evidence type="ECO:0000259" key="2">
    <source>
        <dbReference type="Pfam" id="PF08158"/>
    </source>
</evidence>
<protein>
    <recommendedName>
        <fullName evidence="2">SDA1 N-terminal domain-containing protein</fullName>
    </recommendedName>
</protein>
<dbReference type="EMBL" id="KZ352557">
    <property type="protein sequence ID" value="PIO62108.1"/>
    <property type="molecule type" value="Genomic_DNA"/>
</dbReference>
<feature type="region of interest" description="Disordered" evidence="1">
    <location>
        <begin position="55"/>
        <end position="82"/>
    </location>
</feature>
<keyword evidence="4" id="KW-1185">Reference proteome</keyword>
<feature type="region of interest" description="Disordered" evidence="1">
    <location>
        <begin position="1"/>
        <end position="36"/>
    </location>
</feature>
<dbReference type="Pfam" id="PF08158">
    <property type="entry name" value="SDA1_HEAT"/>
    <property type="match status" value="1"/>
</dbReference>
<organism evidence="3 4">
    <name type="scientific">Teladorsagia circumcincta</name>
    <name type="common">Brown stomach worm</name>
    <name type="synonym">Ostertagia circumcincta</name>
    <dbReference type="NCBI Taxonomy" id="45464"/>
    <lineage>
        <taxon>Eukaryota</taxon>
        <taxon>Metazoa</taxon>
        <taxon>Ecdysozoa</taxon>
        <taxon>Nematoda</taxon>
        <taxon>Chromadorea</taxon>
        <taxon>Rhabditida</taxon>
        <taxon>Rhabditina</taxon>
        <taxon>Rhabditomorpha</taxon>
        <taxon>Strongyloidea</taxon>
        <taxon>Trichostrongylidae</taxon>
        <taxon>Teladorsagia</taxon>
    </lineage>
</organism>
<accession>A0A2G9TW19</accession>
<feature type="non-terminal residue" evidence="3">
    <location>
        <position position="1"/>
    </location>
</feature>
<dbReference type="AlphaFoldDB" id="A0A2G9TW19"/>
<feature type="compositionally biased region" description="Basic residues" evidence="1">
    <location>
        <begin position="68"/>
        <end position="82"/>
    </location>
</feature>
<reference evidence="3 4" key="1">
    <citation type="submission" date="2015-09" db="EMBL/GenBank/DDBJ databases">
        <title>Draft genome of the parasitic nematode Teladorsagia circumcincta isolate WARC Sus (inbred).</title>
        <authorList>
            <person name="Mitreva M."/>
        </authorList>
    </citation>
    <scope>NUCLEOTIDE SEQUENCE [LARGE SCALE GENOMIC DNA]</scope>
    <source>
        <strain evidence="3 4">S</strain>
    </source>
</reference>
<proteinExistence type="predicted"/>
<evidence type="ECO:0000256" key="1">
    <source>
        <dbReference type="SAM" id="MobiDB-lite"/>
    </source>
</evidence>
<dbReference type="Proteomes" id="UP000230423">
    <property type="component" value="Unassembled WGS sequence"/>
</dbReference>
<gene>
    <name evidence="3" type="ORF">TELCIR_16349</name>
</gene>
<evidence type="ECO:0000313" key="3">
    <source>
        <dbReference type="EMBL" id="PIO62108.1"/>
    </source>
</evidence>
<feature type="domain" description="SDA1 N-terminal" evidence="2">
    <location>
        <begin position="1"/>
        <end position="78"/>
    </location>
</feature>
<dbReference type="InterPro" id="IPR012977">
    <property type="entry name" value="SDA1_N"/>
</dbReference>
<sequence length="82" mass="9098">VTGMKFFLGSKKDEDGGSESSDGDSESEEEGKTIRGGIIHPSCVLVTKAFRHAKKTRKRAKDFERSKKAINKKKKAKKGWLS</sequence>
<name>A0A2G9TW19_TELCI</name>
<evidence type="ECO:0000313" key="4">
    <source>
        <dbReference type="Proteomes" id="UP000230423"/>
    </source>
</evidence>